<protein>
    <recommendedName>
        <fullName evidence="1">Anticodon-binding domain-containing protein</fullName>
    </recommendedName>
</protein>
<dbReference type="InterPro" id="IPR004154">
    <property type="entry name" value="Anticodon-bd"/>
</dbReference>
<dbReference type="CDD" id="cd00861">
    <property type="entry name" value="ProRS_anticodon_short"/>
    <property type="match status" value="1"/>
</dbReference>
<dbReference type="InterPro" id="IPR050062">
    <property type="entry name" value="Pro-tRNA_synthetase"/>
</dbReference>
<dbReference type="Gene3D" id="3.30.930.10">
    <property type="entry name" value="Bira Bifunctional Protein, Domain 2"/>
    <property type="match status" value="1"/>
</dbReference>
<name>A0A0F9LHY2_9ZZZZ</name>
<dbReference type="InterPro" id="IPR044140">
    <property type="entry name" value="ProRS_anticodon_short"/>
</dbReference>
<gene>
    <name evidence="2" type="ORF">LCGC14_1506630</name>
</gene>
<dbReference type="PANTHER" id="PTHR42753">
    <property type="entry name" value="MITOCHONDRIAL RIBOSOME PROTEIN L39/PROLYL-TRNA LIGASE FAMILY MEMBER"/>
    <property type="match status" value="1"/>
</dbReference>
<dbReference type="EMBL" id="LAZR01011002">
    <property type="protein sequence ID" value="KKM63920.1"/>
    <property type="molecule type" value="Genomic_DNA"/>
</dbReference>
<organism evidence="2">
    <name type="scientific">marine sediment metagenome</name>
    <dbReference type="NCBI Taxonomy" id="412755"/>
    <lineage>
        <taxon>unclassified sequences</taxon>
        <taxon>metagenomes</taxon>
        <taxon>ecological metagenomes</taxon>
    </lineage>
</organism>
<evidence type="ECO:0000313" key="2">
    <source>
        <dbReference type="EMBL" id="KKM63920.1"/>
    </source>
</evidence>
<dbReference type="AlphaFoldDB" id="A0A0F9LHY2"/>
<dbReference type="SUPFAM" id="SSF55681">
    <property type="entry name" value="Class II aaRS and biotin synthetases"/>
    <property type="match status" value="1"/>
</dbReference>
<feature type="domain" description="Anticodon-binding" evidence="1">
    <location>
        <begin position="56"/>
        <end position="145"/>
    </location>
</feature>
<dbReference type="InterPro" id="IPR045864">
    <property type="entry name" value="aa-tRNA-synth_II/BPL/LPL"/>
</dbReference>
<dbReference type="SUPFAM" id="SSF52954">
    <property type="entry name" value="Class II aaRS ABD-related"/>
    <property type="match status" value="1"/>
</dbReference>
<dbReference type="InterPro" id="IPR036621">
    <property type="entry name" value="Anticodon-bd_dom_sf"/>
</dbReference>
<dbReference type="PANTHER" id="PTHR42753:SF2">
    <property type="entry name" value="PROLINE--TRNA LIGASE"/>
    <property type="match status" value="1"/>
</dbReference>
<sequence length="151" mass="16755">GYSSSLGATFLDKMGKEKYFIMGCYGIGVSRLLAAVIEQNYDKDGIIWPKEIAPFQAVVIATSPDTARAAEGVYLRLKKAGIDILWDDRDVSAGTKFSDADLLGIPFKVILGNIFLKEDKIEIKTRRRGEKEKVGRNGISQRIKELIKDAE</sequence>
<dbReference type="GO" id="GO:0005829">
    <property type="term" value="C:cytosol"/>
    <property type="evidence" value="ECO:0007669"/>
    <property type="project" value="TreeGrafter"/>
</dbReference>
<dbReference type="GO" id="GO:0004827">
    <property type="term" value="F:proline-tRNA ligase activity"/>
    <property type="evidence" value="ECO:0007669"/>
    <property type="project" value="TreeGrafter"/>
</dbReference>
<comment type="caution">
    <text evidence="2">The sequence shown here is derived from an EMBL/GenBank/DDBJ whole genome shotgun (WGS) entry which is preliminary data.</text>
</comment>
<dbReference type="Pfam" id="PF03129">
    <property type="entry name" value="HGTP_anticodon"/>
    <property type="match status" value="1"/>
</dbReference>
<accession>A0A0F9LHY2</accession>
<reference evidence="2" key="1">
    <citation type="journal article" date="2015" name="Nature">
        <title>Complex archaea that bridge the gap between prokaryotes and eukaryotes.</title>
        <authorList>
            <person name="Spang A."/>
            <person name="Saw J.H."/>
            <person name="Jorgensen S.L."/>
            <person name="Zaremba-Niedzwiedzka K."/>
            <person name="Martijn J."/>
            <person name="Lind A.E."/>
            <person name="van Eijk R."/>
            <person name="Schleper C."/>
            <person name="Guy L."/>
            <person name="Ettema T.J."/>
        </authorList>
    </citation>
    <scope>NUCLEOTIDE SEQUENCE</scope>
</reference>
<dbReference type="Gene3D" id="3.40.50.800">
    <property type="entry name" value="Anticodon-binding domain"/>
    <property type="match status" value="1"/>
</dbReference>
<proteinExistence type="predicted"/>
<evidence type="ECO:0000259" key="1">
    <source>
        <dbReference type="Pfam" id="PF03129"/>
    </source>
</evidence>
<dbReference type="GO" id="GO:0006433">
    <property type="term" value="P:prolyl-tRNA aminoacylation"/>
    <property type="evidence" value="ECO:0007669"/>
    <property type="project" value="TreeGrafter"/>
</dbReference>
<feature type="non-terminal residue" evidence="2">
    <location>
        <position position="1"/>
    </location>
</feature>